<dbReference type="Pfam" id="PF19081">
    <property type="entry name" value="Ig_7"/>
    <property type="match status" value="1"/>
</dbReference>
<comment type="caution">
    <text evidence="2">The sequence shown here is derived from an EMBL/GenBank/DDBJ whole genome shotgun (WGS) entry which is preliminary data.</text>
</comment>
<dbReference type="Gene3D" id="2.60.120.260">
    <property type="entry name" value="Galactose-binding domain-like"/>
    <property type="match status" value="1"/>
</dbReference>
<reference evidence="2 3" key="1">
    <citation type="submission" date="2024-07" db="EMBL/GenBank/DDBJ databases">
        <title>The genome sequence of type strain Sediminicola arcticus GDMCC 1.2805.</title>
        <authorList>
            <person name="Liu Y."/>
        </authorList>
    </citation>
    <scope>NUCLEOTIDE SEQUENCE [LARGE SCALE GENOMIC DNA]</scope>
    <source>
        <strain evidence="2 3">GDMCC 1.2805</strain>
    </source>
</reference>
<accession>A0ABV2SR68</accession>
<dbReference type="Proteomes" id="UP001549799">
    <property type="component" value="Unassembled WGS sequence"/>
</dbReference>
<keyword evidence="3" id="KW-1185">Reference proteome</keyword>
<protein>
    <submittedName>
        <fullName evidence="2">T9SS type B sorting domain-containing protein</fullName>
    </submittedName>
</protein>
<dbReference type="NCBIfam" id="TIGR04131">
    <property type="entry name" value="Bac_Flav_CTERM"/>
    <property type="match status" value="1"/>
</dbReference>
<proteinExistence type="predicted"/>
<evidence type="ECO:0000313" key="3">
    <source>
        <dbReference type="Proteomes" id="UP001549799"/>
    </source>
</evidence>
<evidence type="ECO:0000259" key="1">
    <source>
        <dbReference type="Pfam" id="PF19081"/>
    </source>
</evidence>
<organism evidence="2 3">
    <name type="scientific">Sediminicola arcticus</name>
    <dbReference type="NCBI Taxonomy" id="1574308"/>
    <lineage>
        <taxon>Bacteria</taxon>
        <taxon>Pseudomonadati</taxon>
        <taxon>Bacteroidota</taxon>
        <taxon>Flavobacteriia</taxon>
        <taxon>Flavobacteriales</taxon>
        <taxon>Flavobacteriaceae</taxon>
        <taxon>Sediminicola</taxon>
    </lineage>
</organism>
<name>A0ABV2SR68_9FLAO</name>
<dbReference type="Pfam" id="PF13585">
    <property type="entry name" value="CHU_C"/>
    <property type="match status" value="1"/>
</dbReference>
<dbReference type="Gene3D" id="2.60.40.2700">
    <property type="match status" value="1"/>
</dbReference>
<dbReference type="InterPro" id="IPR044023">
    <property type="entry name" value="Ig_7"/>
</dbReference>
<sequence length="629" mass="69270">MQNNNNQRYIILFLIMGFFGFQVQAQLGFCPGTSGDPIFEEDFGTGTTNGPQLPAGTTTYTFTTSTPADGFYTVSSRTDFYASWHNTQDHTPNDTDGKAFIVNADFTAGTFYERRVDVLCESTTYEFSAWLLSLMPLSGCDNASIPVNVGFEITDLQGNILNSGNTGDINGTTSPQWNQYGLVFQTPPGETSVILKMINNSPGGCGNDLAIDDISFRTCGDLVEITDLMDETEISVCEADAPVTISELTATPDFSVYSTHAFQWQSSTSSSNWTDIPNATNPTYTPGPISSSTFFRVKVAEDPINLSSPLCSSVSEVFSVLVVNTPAAPTRNRDVLACANEPTPLEVSTLFGIKVNWYDAPSGGNLLLADSRTYQPTTNGTYYAEAETSVAGCISDTRTAVSISFYQLPEVEDESIPFCEDSQTILYANYMGTDTVTYEWNTGETTSQIIANTPGIYIVGVTNPDGCTNIKTITLEQIDAPIISNITSDEYSILITTTFNGDFEYSINGTYYQDNPEFENIQGGRYTIYVREKNGCGEVSMQYTHFVIPKFFTPNGDPFNNTFDLIGIENYGSSEVNIFDRYGKLIKNSRNSAFSWDGTFNSRDLPSGDYWYFIQIEETTFKGHFSLKR</sequence>
<feature type="domain" description="Ig-like" evidence="1">
    <location>
        <begin position="326"/>
        <end position="403"/>
    </location>
</feature>
<dbReference type="InterPro" id="IPR026341">
    <property type="entry name" value="T9SS_type_B"/>
</dbReference>
<evidence type="ECO:0000313" key="2">
    <source>
        <dbReference type="EMBL" id="MET6989240.1"/>
    </source>
</evidence>
<dbReference type="RefSeq" id="WP_354613608.1">
    <property type="nucleotide sequence ID" value="NZ_JBEXAE010000001.1"/>
</dbReference>
<dbReference type="EMBL" id="JBEXAE010000001">
    <property type="protein sequence ID" value="MET6989240.1"/>
    <property type="molecule type" value="Genomic_DNA"/>
</dbReference>
<gene>
    <name evidence="2" type="ORF">ABXZ36_01105</name>
</gene>